<organism evidence="2 3">
    <name type="scientific">Luteimonas lutimaris</name>
    <dbReference type="NCBI Taxonomy" id="698645"/>
    <lineage>
        <taxon>Bacteria</taxon>
        <taxon>Pseudomonadati</taxon>
        <taxon>Pseudomonadota</taxon>
        <taxon>Gammaproteobacteria</taxon>
        <taxon>Lysobacterales</taxon>
        <taxon>Lysobacteraceae</taxon>
        <taxon>Luteimonas</taxon>
    </lineage>
</organism>
<comment type="caution">
    <text evidence="2">The sequence shown here is derived from an EMBL/GenBank/DDBJ whole genome shotgun (WGS) entry which is preliminary data.</text>
</comment>
<dbReference type="Proteomes" id="UP001501727">
    <property type="component" value="Unassembled WGS sequence"/>
</dbReference>
<gene>
    <name evidence="2" type="ORF">GCM10022229_25030</name>
</gene>
<protein>
    <submittedName>
        <fullName evidence="2">Uncharacterized protein</fullName>
    </submittedName>
</protein>
<sequence>MNESNGYAVFFFPQALEALGDAIRPYLQEGATGAHVLCNEIDTGGALVEMTLQGRDSENREVALELMVPTSMVRMIVSTRSDESFGFGPKVAARPEPVVANVAGSAAAPADAGSEGKPEAGAQSPAPAASPEPAAEEPGKP</sequence>
<evidence type="ECO:0000256" key="1">
    <source>
        <dbReference type="SAM" id="MobiDB-lite"/>
    </source>
</evidence>
<dbReference type="RefSeq" id="WP_344760341.1">
    <property type="nucleotide sequence ID" value="NZ_BAAAZU010000029.1"/>
</dbReference>
<name>A0ABP7MUA4_9GAMM</name>
<proteinExistence type="predicted"/>
<evidence type="ECO:0000313" key="2">
    <source>
        <dbReference type="EMBL" id="GAA3930430.1"/>
    </source>
</evidence>
<reference evidence="3" key="1">
    <citation type="journal article" date="2019" name="Int. J. Syst. Evol. Microbiol.">
        <title>The Global Catalogue of Microorganisms (GCM) 10K type strain sequencing project: providing services to taxonomists for standard genome sequencing and annotation.</title>
        <authorList>
            <consortium name="The Broad Institute Genomics Platform"/>
            <consortium name="The Broad Institute Genome Sequencing Center for Infectious Disease"/>
            <person name="Wu L."/>
            <person name="Ma J."/>
        </authorList>
    </citation>
    <scope>NUCLEOTIDE SEQUENCE [LARGE SCALE GENOMIC DNA]</scope>
    <source>
        <strain evidence="3">JCM 16916</strain>
    </source>
</reference>
<feature type="region of interest" description="Disordered" evidence="1">
    <location>
        <begin position="103"/>
        <end position="141"/>
    </location>
</feature>
<accession>A0ABP7MUA4</accession>
<evidence type="ECO:0000313" key="3">
    <source>
        <dbReference type="Proteomes" id="UP001501727"/>
    </source>
</evidence>
<keyword evidence="3" id="KW-1185">Reference proteome</keyword>
<feature type="compositionally biased region" description="Low complexity" evidence="1">
    <location>
        <begin position="103"/>
        <end position="133"/>
    </location>
</feature>
<dbReference type="EMBL" id="BAAAZU010000029">
    <property type="protein sequence ID" value="GAA3930430.1"/>
    <property type="molecule type" value="Genomic_DNA"/>
</dbReference>